<dbReference type="PANTHER" id="PTHR43877:SF5">
    <property type="entry name" value="BLL8307 PROTEIN"/>
    <property type="match status" value="1"/>
</dbReference>
<evidence type="ECO:0000259" key="3">
    <source>
        <dbReference type="PROSITE" id="PS51186"/>
    </source>
</evidence>
<comment type="caution">
    <text evidence="4">The sequence shown here is derived from an EMBL/GenBank/DDBJ whole genome shotgun (WGS) entry which is preliminary data.</text>
</comment>
<keyword evidence="2" id="KW-0012">Acyltransferase</keyword>
<dbReference type="AlphaFoldDB" id="A0A972FV31"/>
<dbReference type="PROSITE" id="PS51186">
    <property type="entry name" value="GNAT"/>
    <property type="match status" value="1"/>
</dbReference>
<evidence type="ECO:0000313" key="4">
    <source>
        <dbReference type="EMBL" id="NMH66296.1"/>
    </source>
</evidence>
<evidence type="ECO:0000256" key="2">
    <source>
        <dbReference type="ARBA" id="ARBA00023315"/>
    </source>
</evidence>
<name>A0A972FV31_9GAMM</name>
<dbReference type="InterPro" id="IPR050832">
    <property type="entry name" value="Bact_Acetyltransf"/>
</dbReference>
<proteinExistence type="predicted"/>
<dbReference type="EMBL" id="JAAXYH010000011">
    <property type="protein sequence ID" value="NMH66296.1"/>
    <property type="molecule type" value="Genomic_DNA"/>
</dbReference>
<dbReference type="InterPro" id="IPR000182">
    <property type="entry name" value="GNAT_dom"/>
</dbReference>
<evidence type="ECO:0000313" key="5">
    <source>
        <dbReference type="Proteomes" id="UP000737113"/>
    </source>
</evidence>
<accession>A0A972FV31</accession>
<dbReference type="Pfam" id="PF00583">
    <property type="entry name" value="Acetyltransf_1"/>
    <property type="match status" value="1"/>
</dbReference>
<dbReference type="CDD" id="cd04301">
    <property type="entry name" value="NAT_SF"/>
    <property type="match status" value="1"/>
</dbReference>
<dbReference type="PANTHER" id="PTHR43877">
    <property type="entry name" value="AMINOALKYLPHOSPHONATE N-ACETYLTRANSFERASE-RELATED-RELATED"/>
    <property type="match status" value="1"/>
</dbReference>
<evidence type="ECO:0000256" key="1">
    <source>
        <dbReference type="ARBA" id="ARBA00022679"/>
    </source>
</evidence>
<reference evidence="4" key="1">
    <citation type="submission" date="2020-04" db="EMBL/GenBank/DDBJ databases">
        <title>Description of Shewanella salipaludis sp. nov., isolated from a salt marsh.</title>
        <authorList>
            <person name="Park S."/>
            <person name="Yoon J.-H."/>
        </authorList>
    </citation>
    <scope>NUCLEOTIDE SEQUENCE</scope>
    <source>
        <strain evidence="4">SHSM-M6</strain>
    </source>
</reference>
<feature type="domain" description="N-acetyltransferase" evidence="3">
    <location>
        <begin position="3"/>
        <end position="152"/>
    </location>
</feature>
<gene>
    <name evidence="4" type="ORF">HC757_14120</name>
</gene>
<dbReference type="Proteomes" id="UP000737113">
    <property type="component" value="Unassembled WGS sequence"/>
</dbReference>
<keyword evidence="1" id="KW-0808">Transferase</keyword>
<sequence length="159" mass="17489">MKIVLDDLSGPEVAALLQEHLDDMRATSPPESVHALDLEGLRRPEIRFWTLWLEGELAGCGALKRLDAGHAEIKSMRTASRFQRRGVASSLLAHLIADAGNCGVQRLSLETGSMAFFAPARSLYAKHGFAFCPPFGDYRPDPNSLFMSRRLLPEPQGEA</sequence>
<dbReference type="Gene3D" id="3.40.630.30">
    <property type="match status" value="1"/>
</dbReference>
<dbReference type="GO" id="GO:0016747">
    <property type="term" value="F:acyltransferase activity, transferring groups other than amino-acyl groups"/>
    <property type="evidence" value="ECO:0007669"/>
    <property type="project" value="InterPro"/>
</dbReference>
<dbReference type="RefSeq" id="WP_169565025.1">
    <property type="nucleotide sequence ID" value="NZ_JAAXYH010000011.1"/>
</dbReference>
<dbReference type="SUPFAM" id="SSF55729">
    <property type="entry name" value="Acyl-CoA N-acyltransferases (Nat)"/>
    <property type="match status" value="1"/>
</dbReference>
<keyword evidence="5" id="KW-1185">Reference proteome</keyword>
<dbReference type="InterPro" id="IPR016181">
    <property type="entry name" value="Acyl_CoA_acyltransferase"/>
</dbReference>
<protein>
    <submittedName>
        <fullName evidence="4">GNAT family N-acetyltransferase</fullName>
    </submittedName>
</protein>
<organism evidence="4 5">
    <name type="scientific">Shewanella salipaludis</name>
    <dbReference type="NCBI Taxonomy" id="2723052"/>
    <lineage>
        <taxon>Bacteria</taxon>
        <taxon>Pseudomonadati</taxon>
        <taxon>Pseudomonadota</taxon>
        <taxon>Gammaproteobacteria</taxon>
        <taxon>Alteromonadales</taxon>
        <taxon>Shewanellaceae</taxon>
        <taxon>Shewanella</taxon>
    </lineage>
</organism>